<keyword evidence="5" id="KW-0812">Transmembrane</keyword>
<dbReference type="InterPro" id="IPR001460">
    <property type="entry name" value="PCN-bd_Tpept"/>
</dbReference>
<comment type="caution">
    <text evidence="13">The sequence shown here is derived from an EMBL/GenBank/DDBJ whole genome shotgun (WGS) entry which is preliminary data.</text>
</comment>
<evidence type="ECO:0000256" key="3">
    <source>
        <dbReference type="ARBA" id="ARBA00007171"/>
    </source>
</evidence>
<evidence type="ECO:0000256" key="5">
    <source>
        <dbReference type="ARBA" id="ARBA00022692"/>
    </source>
</evidence>
<evidence type="ECO:0000313" key="13">
    <source>
        <dbReference type="EMBL" id="MBP2028104.1"/>
    </source>
</evidence>
<evidence type="ECO:0000256" key="1">
    <source>
        <dbReference type="ARBA" id="ARBA00004167"/>
    </source>
</evidence>
<dbReference type="SUPFAM" id="SSF56601">
    <property type="entry name" value="beta-lactamase/transpeptidase-like"/>
    <property type="match status" value="1"/>
</dbReference>
<dbReference type="PANTHER" id="PTHR30627">
    <property type="entry name" value="PEPTIDOGLYCAN D,D-TRANSPEPTIDASE"/>
    <property type="match status" value="1"/>
</dbReference>
<evidence type="ECO:0000256" key="4">
    <source>
        <dbReference type="ARBA" id="ARBA00022475"/>
    </source>
</evidence>
<evidence type="ECO:0000259" key="12">
    <source>
        <dbReference type="Pfam" id="PF03717"/>
    </source>
</evidence>
<keyword evidence="8" id="KW-1133">Transmembrane helix</keyword>
<keyword evidence="7" id="KW-0573">Peptidoglycan synthesis</keyword>
<dbReference type="RefSeq" id="WP_245330834.1">
    <property type="nucleotide sequence ID" value="NZ_JAGGLI010000021.1"/>
</dbReference>
<gene>
    <name evidence="13" type="ORF">J2Z35_001903</name>
</gene>
<evidence type="ECO:0000313" key="14">
    <source>
        <dbReference type="Proteomes" id="UP001314903"/>
    </source>
</evidence>
<dbReference type="PANTHER" id="PTHR30627:SF2">
    <property type="entry name" value="PEPTIDOGLYCAN D,D-TRANSPEPTIDASE MRDA"/>
    <property type="match status" value="1"/>
</dbReference>
<keyword evidence="6" id="KW-0133">Cell shape</keyword>
<dbReference type="Proteomes" id="UP001314903">
    <property type="component" value="Unassembled WGS sequence"/>
</dbReference>
<feature type="domain" description="Penicillin-binding protein transpeptidase" evidence="11">
    <location>
        <begin position="649"/>
        <end position="765"/>
    </location>
</feature>
<dbReference type="Pfam" id="PF03717">
    <property type="entry name" value="PBP_dimer"/>
    <property type="match status" value="1"/>
</dbReference>
<dbReference type="EMBL" id="JAGGLI010000021">
    <property type="protein sequence ID" value="MBP2028104.1"/>
    <property type="molecule type" value="Genomic_DNA"/>
</dbReference>
<name>A0ABS4KK17_9FIRM</name>
<dbReference type="Pfam" id="PF00905">
    <property type="entry name" value="Transpeptidase"/>
    <property type="match status" value="3"/>
</dbReference>
<dbReference type="InterPro" id="IPR012338">
    <property type="entry name" value="Beta-lactam/transpept-like"/>
</dbReference>
<dbReference type="SUPFAM" id="SSF56519">
    <property type="entry name" value="Penicillin binding protein dimerisation domain"/>
    <property type="match status" value="1"/>
</dbReference>
<feature type="domain" description="Penicillin-binding protein transpeptidase" evidence="11">
    <location>
        <begin position="393"/>
        <end position="572"/>
    </location>
</feature>
<feature type="domain" description="Penicillin-binding protein transpeptidase" evidence="11">
    <location>
        <begin position="831"/>
        <end position="873"/>
    </location>
</feature>
<evidence type="ECO:0000256" key="8">
    <source>
        <dbReference type="ARBA" id="ARBA00022989"/>
    </source>
</evidence>
<keyword evidence="10" id="KW-0961">Cell wall biogenesis/degradation</keyword>
<keyword evidence="14" id="KW-1185">Reference proteome</keyword>
<dbReference type="InterPro" id="IPR005311">
    <property type="entry name" value="PBP_dimer"/>
</dbReference>
<comment type="subcellular location">
    <subcellularLocation>
        <location evidence="2">Cell membrane</location>
    </subcellularLocation>
    <subcellularLocation>
        <location evidence="1">Membrane</location>
        <topology evidence="1">Single-pass membrane protein</topology>
    </subcellularLocation>
</comment>
<comment type="similarity">
    <text evidence="3">Belongs to the transpeptidase family.</text>
</comment>
<dbReference type="Gene3D" id="3.90.1310.10">
    <property type="entry name" value="Penicillin-binding protein 2a (Domain 2)"/>
    <property type="match status" value="2"/>
</dbReference>
<evidence type="ECO:0000259" key="11">
    <source>
        <dbReference type="Pfam" id="PF00905"/>
    </source>
</evidence>
<keyword evidence="4" id="KW-1003">Cell membrane</keyword>
<reference evidence="13 14" key="1">
    <citation type="submission" date="2021-03" db="EMBL/GenBank/DDBJ databases">
        <title>Genomic Encyclopedia of Type Strains, Phase IV (KMG-IV): sequencing the most valuable type-strain genomes for metagenomic binning, comparative biology and taxonomic classification.</title>
        <authorList>
            <person name="Goeker M."/>
        </authorList>
    </citation>
    <scope>NUCLEOTIDE SEQUENCE [LARGE SCALE GENOMIC DNA]</scope>
    <source>
        <strain evidence="13 14">DSM 27512</strain>
    </source>
</reference>
<evidence type="ECO:0000256" key="9">
    <source>
        <dbReference type="ARBA" id="ARBA00023136"/>
    </source>
</evidence>
<dbReference type="Gene3D" id="3.40.710.10">
    <property type="entry name" value="DD-peptidase/beta-lactamase superfamily"/>
    <property type="match status" value="2"/>
</dbReference>
<proteinExistence type="inferred from homology"/>
<feature type="domain" description="Penicillin-binding protein dimerisation" evidence="12">
    <location>
        <begin position="23"/>
        <end position="331"/>
    </location>
</feature>
<dbReference type="InterPro" id="IPR050515">
    <property type="entry name" value="Beta-lactam/transpept"/>
</dbReference>
<evidence type="ECO:0000256" key="2">
    <source>
        <dbReference type="ARBA" id="ARBA00004236"/>
    </source>
</evidence>
<keyword evidence="9" id="KW-0472">Membrane</keyword>
<protein>
    <submittedName>
        <fullName evidence="13">Penicillin-binding protein 2</fullName>
    </submittedName>
</protein>
<organism evidence="13 14">
    <name type="scientific">Acetoanaerobium pronyense</name>
    <dbReference type="NCBI Taxonomy" id="1482736"/>
    <lineage>
        <taxon>Bacteria</taxon>
        <taxon>Bacillati</taxon>
        <taxon>Bacillota</taxon>
        <taxon>Clostridia</taxon>
        <taxon>Peptostreptococcales</taxon>
        <taxon>Filifactoraceae</taxon>
        <taxon>Acetoanaerobium</taxon>
    </lineage>
</organism>
<evidence type="ECO:0000256" key="6">
    <source>
        <dbReference type="ARBA" id="ARBA00022960"/>
    </source>
</evidence>
<dbReference type="InterPro" id="IPR036138">
    <property type="entry name" value="PBP_dimer_sf"/>
</dbReference>
<evidence type="ECO:0000256" key="7">
    <source>
        <dbReference type="ARBA" id="ARBA00022984"/>
    </source>
</evidence>
<accession>A0ABS4KK17</accession>
<evidence type="ECO:0000256" key="10">
    <source>
        <dbReference type="ARBA" id="ARBA00023316"/>
    </source>
</evidence>
<sequence>MTAIKGEDYYLIAENKVYRNIETQAPRGEIRDRNGVLLAGSKPSFTVSISQNELNQEGVNETASLLMNILKENQETYIDEFPIVFTENGYAFTYEQKVRDWKIQNNIDLSKNAEESFRTVARNLNDQGIIKINPDDSDLEIQRKINQAGFYPPISISKMEFTEFIKKQEWLLRYRIRQEDITAEEAFKRLKTFHNIDENISDDKARDIMVIKDLLRSKGYFQYEPAVVAMDISKTTVSKIEELSLELPGVSVDVEPIRYYPNGAFASHILGQIGRISSQDEIEKYVTGLGYNRSDMIGKTGIEKHFEDVLRGENGYRRVQVDAFGRLIENIETTQPSAGDTVYLTIDSKLQKVAEESLKKTLETIQVGGIYESQWGNMRLRNNRRVYNKATSGAVVAMDVRTGEILAMASYPDYDPNLFATGISIEDMANLMPANMNDPLAPKPLYNIATMTAVQPGSTFKMITGLAAIENGLDPNYKIKDEGYIELGGRTFGCWLWNVYRQKHGEEDLIGALRDSCNYYFYSISVGYDYSKDKPLPVKMGSQDILEMSKLFGLDNLTGVQIEEISGRVPNPDQKLIETRRSLYFDIYNRMANHFTDITQNSQTYEDRINEIVGWTQENPSRSELMRRMTDLNVKKELVEEITDHVKYSYYTQGNWNQGDTFNLAIGQGAHAYTPIQMANYISAIANDGYLNKVTVVDKIESYDKKQINEIPRESERIPLNNYGNLEYLRRGMIDVSDEGTAKQLFEKFPIKVASKTGTAQKTGTIPEADEEAYLLRHLRDFNLNQARVLERAEELEKESNENLPKHRYIRRAIKDLNPSLTDTQINRFKETYDNFAWFVSYAPHDNPEIAVVSLIFQGGSGGYAGPVARDIMAQYFGLNEEEELLEEDPDSTSDF</sequence>